<comment type="subcellular location">
    <subcellularLocation>
        <location evidence="1 10">Cell membrane</location>
        <topology evidence="1 10">Multi-pass membrane protein</topology>
    </subcellularLocation>
</comment>
<proteinExistence type="inferred from homology"/>
<dbReference type="Pfam" id="PF02949">
    <property type="entry name" value="7tm_6"/>
    <property type="match status" value="1"/>
</dbReference>
<evidence type="ECO:0000256" key="3">
    <source>
        <dbReference type="ARBA" id="ARBA00022606"/>
    </source>
</evidence>
<evidence type="ECO:0000256" key="2">
    <source>
        <dbReference type="ARBA" id="ARBA00022475"/>
    </source>
</evidence>
<protein>
    <recommendedName>
        <fullName evidence="10">Odorant receptor</fullName>
    </recommendedName>
</protein>
<dbReference type="GO" id="GO:0005886">
    <property type="term" value="C:plasma membrane"/>
    <property type="evidence" value="ECO:0007669"/>
    <property type="project" value="UniProtKB-SubCell"/>
</dbReference>
<evidence type="ECO:0000313" key="11">
    <source>
        <dbReference type="EMBL" id="KAF3054407.1"/>
    </source>
</evidence>
<keyword evidence="4 10" id="KW-0812">Transmembrane</keyword>
<evidence type="ECO:0000313" key="12">
    <source>
        <dbReference type="Proteomes" id="UP000479987"/>
    </source>
</evidence>
<organism evidence="11 12">
    <name type="scientific">Nylanderia fulva</name>
    <dbReference type="NCBI Taxonomy" id="613905"/>
    <lineage>
        <taxon>Eukaryota</taxon>
        <taxon>Metazoa</taxon>
        <taxon>Ecdysozoa</taxon>
        <taxon>Arthropoda</taxon>
        <taxon>Hexapoda</taxon>
        <taxon>Insecta</taxon>
        <taxon>Pterygota</taxon>
        <taxon>Neoptera</taxon>
        <taxon>Endopterygota</taxon>
        <taxon>Hymenoptera</taxon>
        <taxon>Apocrita</taxon>
        <taxon>Aculeata</taxon>
        <taxon>Formicoidea</taxon>
        <taxon>Formicidae</taxon>
        <taxon>Formicinae</taxon>
        <taxon>Nylanderia</taxon>
    </lineage>
</organism>
<evidence type="ECO:0000256" key="9">
    <source>
        <dbReference type="ARBA" id="ARBA00023224"/>
    </source>
</evidence>
<evidence type="ECO:0000256" key="8">
    <source>
        <dbReference type="ARBA" id="ARBA00023170"/>
    </source>
</evidence>
<keyword evidence="9 10" id="KW-0807">Transducer</keyword>
<dbReference type="EMBL" id="SGBU01000304">
    <property type="protein sequence ID" value="KAF3054407.1"/>
    <property type="molecule type" value="Genomic_DNA"/>
</dbReference>
<comment type="caution">
    <text evidence="10">Lacks conserved residue(s) required for the propagation of feature annotation.</text>
</comment>
<dbReference type="AlphaFoldDB" id="A0A6G1LQJ6"/>
<sequence>MTRKSTINRTLQLMLTLCGVWPGTSCVIICRVYWIIALAIDNICHYRYLLLHLHTSDLFDLMDCFSSFLTQVKYMTKLIIFWWNERSPKFNDNGEDWNDCNNSDINMRETRCKAKLAGRITNAMFTLHIHTLTIVGYSIGVFLADVDIDDHQSELPLLLKVVLPIDINTKQRYKTLLYVQFVHLILSGCGTGGELGVTTNEIIRNHQKVIKFAEYIENMYTYIALLQFTLNTVLICSLAFLIVTAIGSPDAVELIMRTLYFYTVTNLEAFIFCYAGEYLKNKVSYMGIMIDNFFFRNLIFIILRAQKQLTLTVGKIMDLSLESFTDIMKASGSYLSVLAGHAINIVRLKIF</sequence>
<keyword evidence="2" id="KW-1003">Cell membrane</keyword>
<comment type="similarity">
    <text evidence="10">Belongs to the insect chemoreceptor superfamily. Heteromeric odorant receptor channel (TC 1.A.69) family.</text>
</comment>
<accession>A0A6G1LQJ6</accession>
<keyword evidence="3 10" id="KW-0716">Sensory transduction</keyword>
<feature type="transmembrane region" description="Helical" evidence="10">
    <location>
        <begin position="259"/>
        <end position="279"/>
    </location>
</feature>
<evidence type="ECO:0000256" key="5">
    <source>
        <dbReference type="ARBA" id="ARBA00022725"/>
    </source>
</evidence>
<dbReference type="InterPro" id="IPR004117">
    <property type="entry name" value="7tm6_olfct_rcpt"/>
</dbReference>
<name>A0A6G1LQJ6_9HYME</name>
<keyword evidence="8 10" id="KW-0675">Receptor</keyword>
<evidence type="ECO:0000256" key="6">
    <source>
        <dbReference type="ARBA" id="ARBA00022989"/>
    </source>
</evidence>
<evidence type="ECO:0000256" key="7">
    <source>
        <dbReference type="ARBA" id="ARBA00023136"/>
    </source>
</evidence>
<reference evidence="11 12" key="1">
    <citation type="submission" date="2019-08" db="EMBL/GenBank/DDBJ databases">
        <title>High quality draft denovo assembly of Nylanderia fulva.</title>
        <authorList>
            <person name="Vargo E.L."/>
            <person name="Tarone A.M."/>
            <person name="Konganti K.R."/>
        </authorList>
    </citation>
    <scope>NUCLEOTIDE SEQUENCE [LARGE SCALE GENOMIC DNA]</scope>
    <source>
        <strain evidence="11">TAMU-Nful-2015</strain>
        <tissue evidence="11">Whole body</tissue>
    </source>
</reference>
<keyword evidence="7 10" id="KW-0472">Membrane</keyword>
<dbReference type="GO" id="GO:0004984">
    <property type="term" value="F:olfactory receptor activity"/>
    <property type="evidence" value="ECO:0007669"/>
    <property type="project" value="InterPro"/>
</dbReference>
<feature type="transmembrane region" description="Helical" evidence="10">
    <location>
        <begin position="219"/>
        <end position="247"/>
    </location>
</feature>
<keyword evidence="12" id="KW-1185">Reference proteome</keyword>
<keyword evidence="6 10" id="KW-1133">Transmembrane helix</keyword>
<evidence type="ECO:0000256" key="10">
    <source>
        <dbReference type="RuleBase" id="RU351113"/>
    </source>
</evidence>
<evidence type="ECO:0000256" key="1">
    <source>
        <dbReference type="ARBA" id="ARBA00004651"/>
    </source>
</evidence>
<gene>
    <name evidence="11" type="primary">Or-351</name>
    <name evidence="11" type="synonym">Nful_v1.0-Or-351-fd</name>
    <name evidence="11" type="ORF">NFUL_NFUL000246</name>
</gene>
<keyword evidence="5 10" id="KW-0552">Olfaction</keyword>
<dbReference type="GO" id="GO:0005549">
    <property type="term" value="F:odorant binding"/>
    <property type="evidence" value="ECO:0007669"/>
    <property type="project" value="InterPro"/>
</dbReference>
<evidence type="ECO:0000256" key="4">
    <source>
        <dbReference type="ARBA" id="ARBA00022692"/>
    </source>
</evidence>
<dbReference type="PANTHER" id="PTHR21137:SF35">
    <property type="entry name" value="ODORANT RECEPTOR 19A-RELATED"/>
    <property type="match status" value="1"/>
</dbReference>
<dbReference type="GO" id="GO:0007165">
    <property type="term" value="P:signal transduction"/>
    <property type="evidence" value="ECO:0007669"/>
    <property type="project" value="UniProtKB-KW"/>
</dbReference>
<dbReference type="PANTHER" id="PTHR21137">
    <property type="entry name" value="ODORANT RECEPTOR"/>
    <property type="match status" value="1"/>
</dbReference>
<dbReference type="Proteomes" id="UP000479987">
    <property type="component" value="Unassembled WGS sequence"/>
</dbReference>
<comment type="caution">
    <text evidence="11">The sequence shown here is derived from an EMBL/GenBank/DDBJ whole genome shotgun (WGS) entry which is preliminary data.</text>
</comment>